<evidence type="ECO:0000313" key="2">
    <source>
        <dbReference type="EMBL" id="SHM50592.1"/>
    </source>
</evidence>
<evidence type="ECO:0000313" key="3">
    <source>
        <dbReference type="Proteomes" id="UP000183974"/>
    </source>
</evidence>
<dbReference type="STRING" id="337701.SAMN05444398_11932"/>
<dbReference type="RefSeq" id="WP_073037416.1">
    <property type="nucleotide sequence ID" value="NZ_BMLR01000019.1"/>
</dbReference>
<dbReference type="EMBL" id="FRBR01000019">
    <property type="protein sequence ID" value="SHM50592.1"/>
    <property type="molecule type" value="Genomic_DNA"/>
</dbReference>
<feature type="region of interest" description="Disordered" evidence="1">
    <location>
        <begin position="46"/>
        <end position="66"/>
    </location>
</feature>
<keyword evidence="3" id="KW-1185">Reference proteome</keyword>
<accession>A0A1M7JC52</accession>
<dbReference type="OrthoDB" id="7746100at2"/>
<sequence>MWFDVQAALKHLDGAEMPRSNSAPPAEPQTPRVANVAGVAGVQAEIPKTPPSAKPPKTAFPYGASAGGRPLTYTGRVVSLEAWRNLTEWERHGPRGRLWCGVNRRWETKRKRHDEKD</sequence>
<name>A0A1M7JC52_9RHOB</name>
<organism evidence="2 3">
    <name type="scientific">Roseovarius pacificus</name>
    <dbReference type="NCBI Taxonomy" id="337701"/>
    <lineage>
        <taxon>Bacteria</taxon>
        <taxon>Pseudomonadati</taxon>
        <taxon>Pseudomonadota</taxon>
        <taxon>Alphaproteobacteria</taxon>
        <taxon>Rhodobacterales</taxon>
        <taxon>Roseobacteraceae</taxon>
        <taxon>Roseovarius</taxon>
    </lineage>
</organism>
<dbReference type="AlphaFoldDB" id="A0A1M7JC52"/>
<gene>
    <name evidence="2" type="ORF">SAMN05444398_11932</name>
</gene>
<protein>
    <submittedName>
        <fullName evidence="2">Uncharacterized protein</fullName>
    </submittedName>
</protein>
<reference evidence="2 3" key="1">
    <citation type="submission" date="2016-11" db="EMBL/GenBank/DDBJ databases">
        <authorList>
            <person name="Jaros S."/>
            <person name="Januszkiewicz K."/>
            <person name="Wedrychowicz H."/>
        </authorList>
    </citation>
    <scope>NUCLEOTIDE SEQUENCE [LARGE SCALE GENOMIC DNA]</scope>
    <source>
        <strain evidence="2 3">DSM 29589</strain>
    </source>
</reference>
<evidence type="ECO:0000256" key="1">
    <source>
        <dbReference type="SAM" id="MobiDB-lite"/>
    </source>
</evidence>
<proteinExistence type="predicted"/>
<dbReference type="Proteomes" id="UP000183974">
    <property type="component" value="Unassembled WGS sequence"/>
</dbReference>